<evidence type="ECO:0000256" key="3">
    <source>
        <dbReference type="ARBA" id="ARBA00023163"/>
    </source>
</evidence>
<keyword evidence="3" id="KW-0804">Transcription</keyword>
<dbReference type="InterPro" id="IPR050109">
    <property type="entry name" value="HTH-type_TetR-like_transc_reg"/>
</dbReference>
<dbReference type="GO" id="GO:0003700">
    <property type="term" value="F:DNA-binding transcription factor activity"/>
    <property type="evidence" value="ECO:0007669"/>
    <property type="project" value="TreeGrafter"/>
</dbReference>
<dbReference type="KEGG" id="slx:SLAV_09625"/>
<dbReference type="Proteomes" id="UP000231791">
    <property type="component" value="Chromosome"/>
</dbReference>
<dbReference type="PANTHER" id="PTHR30055:SF234">
    <property type="entry name" value="HTH-TYPE TRANSCRIPTIONAL REGULATOR BETI"/>
    <property type="match status" value="1"/>
</dbReference>
<dbReference type="SUPFAM" id="SSF46689">
    <property type="entry name" value="Homeodomain-like"/>
    <property type="match status" value="1"/>
</dbReference>
<accession>A0A2K8PAN0</accession>
<dbReference type="EMBL" id="CP024985">
    <property type="protein sequence ID" value="ATZ23794.1"/>
    <property type="molecule type" value="Genomic_DNA"/>
</dbReference>
<dbReference type="Pfam" id="PF21597">
    <property type="entry name" value="TetR_C_43"/>
    <property type="match status" value="1"/>
</dbReference>
<sequence length="198" mass="21098">MPDEPAPPGQRADARRNRERILEAAREVIGEQGTDASLRDVARRADVGLGTLYRHFPTRDTLLEALLRTGFGDLTEQADVLAGTDLPPERALADWLGAFIGWAGTFRGLPASLTATLADPQSALHASCLGMREAGGRLLRAAQDAGRIRPDVDGTDLFALVNALSWITGQAPTLAARRDHLLALVLDGLAHPGSRPNG</sequence>
<dbReference type="InterPro" id="IPR036271">
    <property type="entry name" value="Tet_transcr_reg_TetR-rel_C_sf"/>
</dbReference>
<dbReference type="GO" id="GO:0000976">
    <property type="term" value="F:transcription cis-regulatory region binding"/>
    <property type="evidence" value="ECO:0007669"/>
    <property type="project" value="TreeGrafter"/>
</dbReference>
<keyword evidence="1" id="KW-0805">Transcription regulation</keyword>
<dbReference type="OrthoDB" id="9795011at2"/>
<dbReference type="InterPro" id="IPR009057">
    <property type="entry name" value="Homeodomain-like_sf"/>
</dbReference>
<keyword evidence="5" id="KW-1185">Reference proteome</keyword>
<dbReference type="AlphaFoldDB" id="A0A2K8PAN0"/>
<dbReference type="InterPro" id="IPR049445">
    <property type="entry name" value="TetR_SbtR-like_C"/>
</dbReference>
<dbReference type="Gene3D" id="1.10.357.10">
    <property type="entry name" value="Tetracycline Repressor, domain 2"/>
    <property type="match status" value="1"/>
</dbReference>
<dbReference type="PRINTS" id="PR00455">
    <property type="entry name" value="HTHTETR"/>
</dbReference>
<dbReference type="SUPFAM" id="SSF48498">
    <property type="entry name" value="Tetracyclin repressor-like, C-terminal domain"/>
    <property type="match status" value="1"/>
</dbReference>
<protein>
    <submittedName>
        <fullName evidence="4">HTH-type transcriptional repressor KstR</fullName>
    </submittedName>
</protein>
<gene>
    <name evidence="4" type="primary">kstR1</name>
    <name evidence="4" type="ORF">SLAV_09625</name>
</gene>
<dbReference type="Pfam" id="PF00440">
    <property type="entry name" value="TetR_N"/>
    <property type="match status" value="1"/>
</dbReference>
<evidence type="ECO:0000256" key="2">
    <source>
        <dbReference type="ARBA" id="ARBA00023125"/>
    </source>
</evidence>
<dbReference type="GeneID" id="49382992"/>
<organism evidence="4 5">
    <name type="scientific">Streptomyces lavendulae subsp. lavendulae</name>
    <dbReference type="NCBI Taxonomy" id="58340"/>
    <lineage>
        <taxon>Bacteria</taxon>
        <taxon>Bacillati</taxon>
        <taxon>Actinomycetota</taxon>
        <taxon>Actinomycetes</taxon>
        <taxon>Kitasatosporales</taxon>
        <taxon>Streptomycetaceae</taxon>
        <taxon>Streptomyces</taxon>
    </lineage>
</organism>
<evidence type="ECO:0000313" key="4">
    <source>
        <dbReference type="EMBL" id="ATZ23794.1"/>
    </source>
</evidence>
<dbReference type="PROSITE" id="PS50977">
    <property type="entry name" value="HTH_TETR_2"/>
    <property type="match status" value="1"/>
</dbReference>
<dbReference type="PANTHER" id="PTHR30055">
    <property type="entry name" value="HTH-TYPE TRANSCRIPTIONAL REGULATOR RUTR"/>
    <property type="match status" value="1"/>
</dbReference>
<evidence type="ECO:0000313" key="5">
    <source>
        <dbReference type="Proteomes" id="UP000231791"/>
    </source>
</evidence>
<reference evidence="4 5" key="1">
    <citation type="submission" date="2017-11" db="EMBL/GenBank/DDBJ databases">
        <title>Complete genome sequence of Streptomyces lavendulae subsp. lavendulae CCM 3239 (formerly 'Streptomyces aureofaciens CCM 3239'), the producer of the angucycline-type antibiotic auricin.</title>
        <authorList>
            <person name="Busche T."/>
            <person name="Novakova R."/>
            <person name="Al'Dilaimi A."/>
            <person name="Homerova D."/>
            <person name="Feckova L."/>
            <person name="Rezuchova B."/>
            <person name="Mingyar E."/>
            <person name="Csolleiova D."/>
            <person name="Bekeova C."/>
            <person name="Winkler A."/>
            <person name="Sevcikova B."/>
            <person name="Kalinowski J."/>
            <person name="Kormanec J."/>
            <person name="Ruckert C."/>
        </authorList>
    </citation>
    <scope>NUCLEOTIDE SEQUENCE [LARGE SCALE GENOMIC DNA]</scope>
    <source>
        <strain evidence="4 5">CCM 3239</strain>
    </source>
</reference>
<dbReference type="RefSeq" id="WP_030234631.1">
    <property type="nucleotide sequence ID" value="NZ_CP024985.1"/>
</dbReference>
<dbReference type="InterPro" id="IPR001647">
    <property type="entry name" value="HTH_TetR"/>
</dbReference>
<keyword evidence="2" id="KW-0238">DNA-binding</keyword>
<evidence type="ECO:0000256" key="1">
    <source>
        <dbReference type="ARBA" id="ARBA00023015"/>
    </source>
</evidence>
<proteinExistence type="predicted"/>
<name>A0A2K8PAN0_STRLA</name>